<accession>A0A1A8X6D9</accession>
<organism evidence="3 4">
    <name type="scientific">Plasmodium ovale curtisi</name>
    <dbReference type="NCBI Taxonomy" id="864141"/>
    <lineage>
        <taxon>Eukaryota</taxon>
        <taxon>Sar</taxon>
        <taxon>Alveolata</taxon>
        <taxon>Apicomplexa</taxon>
        <taxon>Aconoidasida</taxon>
        <taxon>Haemosporida</taxon>
        <taxon>Plasmodiidae</taxon>
        <taxon>Plasmodium</taxon>
        <taxon>Plasmodium (Plasmodium)</taxon>
    </lineage>
</organism>
<dbReference type="EMBL" id="FLQV01001758">
    <property type="protein sequence ID" value="SBT00182.1"/>
    <property type="molecule type" value="Genomic_DNA"/>
</dbReference>
<dbReference type="Proteomes" id="UP000078546">
    <property type="component" value="Unassembled WGS sequence"/>
</dbReference>
<name>A0A1A8X6D9_PLAOA</name>
<keyword evidence="1" id="KW-1133">Transmembrane helix</keyword>
<protein>
    <submittedName>
        <fullName evidence="3">PIR Superfamily Protein</fullName>
    </submittedName>
</protein>
<reference evidence="3" key="2">
    <citation type="submission" date="2016-05" db="EMBL/GenBank/DDBJ databases">
        <authorList>
            <person name="Lavstsen T."/>
            <person name="Jespersen J.S."/>
        </authorList>
    </citation>
    <scope>NUCLEOTIDE SEQUENCE [LARGE SCALE GENOMIC DNA]</scope>
</reference>
<evidence type="ECO:0000313" key="4">
    <source>
        <dbReference type="Proteomes" id="UP000078546"/>
    </source>
</evidence>
<evidence type="ECO:0000313" key="2">
    <source>
        <dbReference type="EMBL" id="SBS91763.1"/>
    </source>
</evidence>
<dbReference type="InterPro" id="IPR008780">
    <property type="entry name" value="Plasmodium_Vir"/>
</dbReference>
<evidence type="ECO:0000313" key="5">
    <source>
        <dbReference type="Proteomes" id="UP000078560"/>
    </source>
</evidence>
<reference evidence="4 5" key="1">
    <citation type="submission" date="2016-05" db="EMBL/GenBank/DDBJ databases">
        <authorList>
            <person name="Naeem Raeece"/>
        </authorList>
    </citation>
    <scope>NUCLEOTIDE SEQUENCE [LARGE SCALE GENOMIC DNA]</scope>
</reference>
<evidence type="ECO:0000256" key="1">
    <source>
        <dbReference type="SAM" id="Phobius"/>
    </source>
</evidence>
<sequence length="314" mass="37171">MTITLNELPSKKFGNIWNKEICYDEVKNIITHEKGTADAFKWVANFRKEFKINLEKHQVNIKDNTLEKRCRDLYYIIYDILYQLKNLKHYEDSTYNTIKETIKVFIRSAFINVRYASCLPDSINEADYENANVKDKKYIDDLGEDITYVENNIKKINSSNECNEIKVYLEEEFNKRNQTYNLNTELYAKILEYYKKNNFDSLKDIIAQIKCTTGGNVEEREPLDNPENQVDSFPLHNLIVPVLSILGFLLIIFFLYKATPFRSWFDRKIRKKIIFSNNAYDEVSHKILEESCEYPQTNSYNGEYNVLYNSVAEN</sequence>
<evidence type="ECO:0000313" key="3">
    <source>
        <dbReference type="EMBL" id="SBT00182.1"/>
    </source>
</evidence>
<keyword evidence="1" id="KW-0472">Membrane</keyword>
<proteinExistence type="predicted"/>
<feature type="transmembrane region" description="Helical" evidence="1">
    <location>
        <begin position="238"/>
        <end position="258"/>
    </location>
</feature>
<keyword evidence="1" id="KW-0812">Transmembrane</keyword>
<gene>
    <name evidence="3" type="ORF">POVCU1_058220</name>
    <name evidence="2" type="ORF">POVCU2_0069820</name>
</gene>
<dbReference type="Pfam" id="PF05795">
    <property type="entry name" value="Plasmodium_Vir"/>
    <property type="match status" value="1"/>
</dbReference>
<dbReference type="Proteomes" id="UP000078560">
    <property type="component" value="Unassembled WGS sequence"/>
</dbReference>
<dbReference type="AlphaFoldDB" id="A0A1A8X6D9"/>
<dbReference type="EMBL" id="FLQU01001173">
    <property type="protein sequence ID" value="SBS91763.1"/>
    <property type="molecule type" value="Genomic_DNA"/>
</dbReference>
<dbReference type="VEuPathDB" id="PlasmoDB:PocGH01_00044200"/>